<gene>
    <name evidence="1" type="ORF">E5358_02110</name>
</gene>
<keyword evidence="2" id="KW-1185">Reference proteome</keyword>
<evidence type="ECO:0000313" key="1">
    <source>
        <dbReference type="EMBL" id="TGX83987.1"/>
    </source>
</evidence>
<protein>
    <submittedName>
        <fullName evidence="1">Uncharacterized protein</fullName>
    </submittedName>
</protein>
<evidence type="ECO:0000313" key="2">
    <source>
        <dbReference type="Proteomes" id="UP000308886"/>
    </source>
</evidence>
<proteinExistence type="predicted"/>
<dbReference type="EMBL" id="SRZC01000002">
    <property type="protein sequence ID" value="TGX83987.1"/>
    <property type="molecule type" value="Genomic_DNA"/>
</dbReference>
<accession>A0AC61QTL1</accession>
<name>A0AC61QTL1_9BACT</name>
<dbReference type="Proteomes" id="UP000308886">
    <property type="component" value="Unassembled WGS sequence"/>
</dbReference>
<sequence>MIRTVLIILILVFGICKGHAQTDPVLSGMIVLYTDKAEKQLKSQEKVMLLQTTGHIWTKEEVEATTDFQRQFNDYLDSFRSVISYAAQIYGFYHEIGKLTENMGALSRQLEKSPENALAVALTPRRSGIYRELILGSVDIVNDIRQVCLSNVKMTEKERIEIVFGIRPKLHLMNRNLRRLTLAVKYTSLSDVWREIDCRAKSYDVDKWKITDEAFSRWRSNSKIRPGK</sequence>
<comment type="caution">
    <text evidence="1">The sequence shown here is derived from an EMBL/GenBank/DDBJ whole genome shotgun (WGS) entry which is preliminary data.</text>
</comment>
<reference evidence="1" key="1">
    <citation type="submission" date="2019-04" db="EMBL/GenBank/DDBJ databases">
        <title>Microbes associate with the intestines of laboratory mice.</title>
        <authorList>
            <person name="Navarre W."/>
            <person name="Wong E."/>
            <person name="Huang K."/>
            <person name="Tropini C."/>
            <person name="Ng K."/>
            <person name="Yu B."/>
        </authorList>
    </citation>
    <scope>NUCLEOTIDE SEQUENCE</scope>
    <source>
        <strain evidence="1">NM73_A23</strain>
    </source>
</reference>
<organism evidence="1 2">
    <name type="scientific">Palleniella muris</name>
    <dbReference type="NCBI Taxonomy" id="3038145"/>
    <lineage>
        <taxon>Bacteria</taxon>
        <taxon>Pseudomonadati</taxon>
        <taxon>Bacteroidota</taxon>
        <taxon>Bacteroidia</taxon>
        <taxon>Bacteroidales</taxon>
        <taxon>Prevotellaceae</taxon>
        <taxon>Palleniella</taxon>
    </lineage>
</organism>